<dbReference type="AlphaFoldDB" id="A0AAE0P3Q4"/>
<gene>
    <name evidence="1" type="ORF">B0T20DRAFT_482761</name>
</gene>
<comment type="caution">
    <text evidence="1">The sequence shown here is derived from an EMBL/GenBank/DDBJ whole genome shotgun (WGS) entry which is preliminary data.</text>
</comment>
<keyword evidence="2" id="KW-1185">Reference proteome</keyword>
<proteinExistence type="predicted"/>
<evidence type="ECO:0000313" key="2">
    <source>
        <dbReference type="Proteomes" id="UP001281003"/>
    </source>
</evidence>
<accession>A0AAE0P3Q4</accession>
<evidence type="ECO:0000313" key="1">
    <source>
        <dbReference type="EMBL" id="KAK3392627.1"/>
    </source>
</evidence>
<reference evidence="1" key="2">
    <citation type="submission" date="2023-07" db="EMBL/GenBank/DDBJ databases">
        <authorList>
            <consortium name="Lawrence Berkeley National Laboratory"/>
            <person name="Haridas S."/>
            <person name="Hensen N."/>
            <person name="Bonometti L."/>
            <person name="Westerberg I."/>
            <person name="Brannstrom I.O."/>
            <person name="Guillou S."/>
            <person name="Cros-Aarteil S."/>
            <person name="Calhoun S."/>
            <person name="Kuo A."/>
            <person name="Mondo S."/>
            <person name="Pangilinan J."/>
            <person name="Riley R."/>
            <person name="LaButti K."/>
            <person name="Andreopoulos B."/>
            <person name="Lipzen A."/>
            <person name="Chen C."/>
            <person name="Yanf M."/>
            <person name="Daum C."/>
            <person name="Ng V."/>
            <person name="Clum A."/>
            <person name="Steindorff A."/>
            <person name="Ohm R."/>
            <person name="Martin F."/>
            <person name="Silar P."/>
            <person name="Natvig D."/>
            <person name="Lalanne C."/>
            <person name="Gautier V."/>
            <person name="Ament-velasquez S.L."/>
            <person name="Kruys A."/>
            <person name="Hutchinson M.I."/>
            <person name="Powell A.J."/>
            <person name="Barry K."/>
            <person name="Miller A.N."/>
            <person name="Grigoriev I.V."/>
            <person name="Debuchy R."/>
            <person name="Gladieux P."/>
            <person name="Thoren M.H."/>
            <person name="Johannesson H."/>
        </authorList>
    </citation>
    <scope>NUCLEOTIDE SEQUENCE</scope>
    <source>
        <strain evidence="1">FGSC 1904</strain>
    </source>
</reference>
<sequence>MSNDETNIKEGKWNNVAHSALCAALAEALIAAGSGAAQQKDLILSVMKSKGLESFTWESIRLYEAFHPTLTEELKESVAEAMRSRGHQDIGWSAVR</sequence>
<name>A0AAE0P3Q4_SORBR</name>
<reference evidence="1" key="1">
    <citation type="journal article" date="2023" name="Mol. Phylogenet. Evol.">
        <title>Genome-scale phylogeny and comparative genomics of the fungal order Sordariales.</title>
        <authorList>
            <person name="Hensen N."/>
            <person name="Bonometti L."/>
            <person name="Westerberg I."/>
            <person name="Brannstrom I.O."/>
            <person name="Guillou S."/>
            <person name="Cros-Aarteil S."/>
            <person name="Calhoun S."/>
            <person name="Haridas S."/>
            <person name="Kuo A."/>
            <person name="Mondo S."/>
            <person name="Pangilinan J."/>
            <person name="Riley R."/>
            <person name="LaButti K."/>
            <person name="Andreopoulos B."/>
            <person name="Lipzen A."/>
            <person name="Chen C."/>
            <person name="Yan M."/>
            <person name="Daum C."/>
            <person name="Ng V."/>
            <person name="Clum A."/>
            <person name="Steindorff A."/>
            <person name="Ohm R.A."/>
            <person name="Martin F."/>
            <person name="Silar P."/>
            <person name="Natvig D.O."/>
            <person name="Lalanne C."/>
            <person name="Gautier V."/>
            <person name="Ament-Velasquez S.L."/>
            <person name="Kruys A."/>
            <person name="Hutchinson M.I."/>
            <person name="Powell A.J."/>
            <person name="Barry K."/>
            <person name="Miller A.N."/>
            <person name="Grigoriev I.V."/>
            <person name="Debuchy R."/>
            <person name="Gladieux P."/>
            <person name="Hiltunen Thoren M."/>
            <person name="Johannesson H."/>
        </authorList>
    </citation>
    <scope>NUCLEOTIDE SEQUENCE</scope>
    <source>
        <strain evidence="1">FGSC 1904</strain>
    </source>
</reference>
<protein>
    <submittedName>
        <fullName evidence="1">Uncharacterized protein</fullName>
    </submittedName>
</protein>
<organism evidence="1 2">
    <name type="scientific">Sordaria brevicollis</name>
    <dbReference type="NCBI Taxonomy" id="83679"/>
    <lineage>
        <taxon>Eukaryota</taxon>
        <taxon>Fungi</taxon>
        <taxon>Dikarya</taxon>
        <taxon>Ascomycota</taxon>
        <taxon>Pezizomycotina</taxon>
        <taxon>Sordariomycetes</taxon>
        <taxon>Sordariomycetidae</taxon>
        <taxon>Sordariales</taxon>
        <taxon>Sordariaceae</taxon>
        <taxon>Sordaria</taxon>
    </lineage>
</organism>
<dbReference type="Proteomes" id="UP001281003">
    <property type="component" value="Unassembled WGS sequence"/>
</dbReference>
<dbReference type="EMBL" id="JAUTDP010000011">
    <property type="protein sequence ID" value="KAK3392627.1"/>
    <property type="molecule type" value="Genomic_DNA"/>
</dbReference>